<dbReference type="RefSeq" id="WP_113919567.1">
    <property type="nucleotide sequence ID" value="NZ_QNRX01000002.1"/>
</dbReference>
<gene>
    <name evidence="1" type="ORF">DES36_102140</name>
</gene>
<dbReference type="OrthoDB" id="5420534at2"/>
<protein>
    <submittedName>
        <fullName evidence="1">Putative metal-binding protein</fullName>
    </submittedName>
</protein>
<sequence>MLKDRLIESFKEIGYDEFKEIELGEILFSKDVFAQCARNICGNFSKYHTCKGSTIKESKEIISKYNHAFLINKIVELKRGKEMMESLKCVADANEALRKAFKDEEVMIMGAGPCTICKTCAITEEKPCRHPDKIQYSMEGSGIDVVRMSINEKMTYNAGRGKIGYFSLILF</sequence>
<dbReference type="Pfam" id="PF10050">
    <property type="entry name" value="DUF2284"/>
    <property type="match status" value="1"/>
</dbReference>
<dbReference type="EMBL" id="QNRX01000002">
    <property type="protein sequence ID" value="RBP68997.1"/>
    <property type="molecule type" value="Genomic_DNA"/>
</dbReference>
<dbReference type="AlphaFoldDB" id="A0A366IFY8"/>
<accession>A0A366IFY8</accession>
<dbReference type="InterPro" id="IPR019271">
    <property type="entry name" value="DUF2284_metal-binding"/>
</dbReference>
<name>A0A366IFY8_9FIRM</name>
<dbReference type="Proteomes" id="UP000253490">
    <property type="component" value="Unassembled WGS sequence"/>
</dbReference>
<organism evidence="1 2">
    <name type="scientific">Alkalibaculum bacchi</name>
    <dbReference type="NCBI Taxonomy" id="645887"/>
    <lineage>
        <taxon>Bacteria</taxon>
        <taxon>Bacillati</taxon>
        <taxon>Bacillota</taxon>
        <taxon>Clostridia</taxon>
        <taxon>Eubacteriales</taxon>
        <taxon>Eubacteriaceae</taxon>
        <taxon>Alkalibaculum</taxon>
    </lineage>
</organism>
<comment type="caution">
    <text evidence="1">The sequence shown here is derived from an EMBL/GenBank/DDBJ whole genome shotgun (WGS) entry which is preliminary data.</text>
</comment>
<reference evidence="1 2" key="1">
    <citation type="submission" date="2018-06" db="EMBL/GenBank/DDBJ databases">
        <title>Genomic Encyclopedia of Type Strains, Phase IV (KMG-IV): sequencing the most valuable type-strain genomes for metagenomic binning, comparative biology and taxonomic classification.</title>
        <authorList>
            <person name="Goeker M."/>
        </authorList>
    </citation>
    <scope>NUCLEOTIDE SEQUENCE [LARGE SCALE GENOMIC DNA]</scope>
    <source>
        <strain evidence="1 2">DSM 22112</strain>
    </source>
</reference>
<keyword evidence="2" id="KW-1185">Reference proteome</keyword>
<proteinExistence type="predicted"/>
<evidence type="ECO:0000313" key="1">
    <source>
        <dbReference type="EMBL" id="RBP68997.1"/>
    </source>
</evidence>
<evidence type="ECO:0000313" key="2">
    <source>
        <dbReference type="Proteomes" id="UP000253490"/>
    </source>
</evidence>